<dbReference type="GO" id="GO:0002082">
    <property type="term" value="P:regulation of oxidative phosphorylation"/>
    <property type="evidence" value="ECO:0007669"/>
    <property type="project" value="TreeGrafter"/>
</dbReference>
<dbReference type="PANTHER" id="PTHR10510">
    <property type="entry name" value="CYTOCHROME C OXIDASE POLYPEPTIDE 7A"/>
    <property type="match status" value="1"/>
</dbReference>
<dbReference type="EMBL" id="WIXP02000005">
    <property type="protein sequence ID" value="KAF6210270.1"/>
    <property type="molecule type" value="Genomic_DNA"/>
</dbReference>
<dbReference type="GO" id="GO:0005743">
    <property type="term" value="C:mitochondrial inner membrane"/>
    <property type="evidence" value="ECO:0007669"/>
    <property type="project" value="UniProtKB-SubCell"/>
</dbReference>
<name>A0A6A4K7Z5_APOLU</name>
<dbReference type="AlphaFoldDB" id="A0A6A4K7Z5"/>
<organism evidence="6 7">
    <name type="scientific">Apolygus lucorum</name>
    <name type="common">Small green plant bug</name>
    <name type="synonym">Lygocoris lucorum</name>
    <dbReference type="NCBI Taxonomy" id="248454"/>
    <lineage>
        <taxon>Eukaryota</taxon>
        <taxon>Metazoa</taxon>
        <taxon>Ecdysozoa</taxon>
        <taxon>Arthropoda</taxon>
        <taxon>Hexapoda</taxon>
        <taxon>Insecta</taxon>
        <taxon>Pterygota</taxon>
        <taxon>Neoptera</taxon>
        <taxon>Paraneoptera</taxon>
        <taxon>Hemiptera</taxon>
        <taxon>Heteroptera</taxon>
        <taxon>Panheteroptera</taxon>
        <taxon>Cimicomorpha</taxon>
        <taxon>Miridae</taxon>
        <taxon>Mirini</taxon>
        <taxon>Apolygus</taxon>
    </lineage>
</organism>
<dbReference type="GO" id="GO:0006123">
    <property type="term" value="P:mitochondrial electron transport, cytochrome c to oxygen"/>
    <property type="evidence" value="ECO:0007669"/>
    <property type="project" value="InterPro"/>
</dbReference>
<comment type="similarity">
    <text evidence="2">Belongs to the cytochrome c oxidase VIIa family.</text>
</comment>
<reference evidence="6" key="1">
    <citation type="journal article" date="2021" name="Mol. Ecol. Resour.">
        <title>Apolygus lucorum genome provides insights into omnivorousness and mesophyll feeding.</title>
        <authorList>
            <person name="Liu Y."/>
            <person name="Liu H."/>
            <person name="Wang H."/>
            <person name="Huang T."/>
            <person name="Liu B."/>
            <person name="Yang B."/>
            <person name="Yin L."/>
            <person name="Li B."/>
            <person name="Zhang Y."/>
            <person name="Zhang S."/>
            <person name="Jiang F."/>
            <person name="Zhang X."/>
            <person name="Ren Y."/>
            <person name="Wang B."/>
            <person name="Wang S."/>
            <person name="Lu Y."/>
            <person name="Wu K."/>
            <person name="Fan W."/>
            <person name="Wang G."/>
        </authorList>
    </citation>
    <scope>NUCLEOTIDE SEQUENCE</scope>
    <source>
        <strain evidence="6">12Hb</strain>
    </source>
</reference>
<evidence type="ECO:0000256" key="4">
    <source>
        <dbReference type="ARBA" id="ARBA00023128"/>
    </source>
</evidence>
<gene>
    <name evidence="6" type="ORF">GE061_013374</name>
</gene>
<protein>
    <submittedName>
        <fullName evidence="6">Uncharacterized protein</fullName>
    </submittedName>
</protein>
<dbReference type="InterPro" id="IPR003177">
    <property type="entry name" value="Cytc_oxidase_su7a_met"/>
</dbReference>
<dbReference type="GO" id="GO:0097250">
    <property type="term" value="P:mitochondrial respirasome assembly"/>
    <property type="evidence" value="ECO:0007669"/>
    <property type="project" value="TreeGrafter"/>
</dbReference>
<evidence type="ECO:0000256" key="5">
    <source>
        <dbReference type="ARBA" id="ARBA00023136"/>
    </source>
</evidence>
<dbReference type="InterPro" id="IPR036539">
    <property type="entry name" value="Cyt_c_oxidase_su7a_sf"/>
</dbReference>
<dbReference type="GO" id="GO:0045277">
    <property type="term" value="C:respiratory chain complex IV"/>
    <property type="evidence" value="ECO:0007669"/>
    <property type="project" value="InterPro"/>
</dbReference>
<keyword evidence="7" id="KW-1185">Reference proteome</keyword>
<sequence length="88" mass="9670">MASQITRFACKSARNIVGHQQVAVRCMSGANPKIAANQDKFLKEDDTPVYVKGGPFDQVLYRGTMGACILAIGSFIYNMWDMATPKPK</sequence>
<evidence type="ECO:0000256" key="2">
    <source>
        <dbReference type="ARBA" id="ARBA00009331"/>
    </source>
</evidence>
<evidence type="ECO:0000256" key="3">
    <source>
        <dbReference type="ARBA" id="ARBA00022792"/>
    </source>
</evidence>
<comment type="subcellular location">
    <subcellularLocation>
        <location evidence="1">Mitochondrion inner membrane</location>
    </subcellularLocation>
</comment>
<keyword evidence="5" id="KW-0472">Membrane</keyword>
<evidence type="ECO:0000313" key="7">
    <source>
        <dbReference type="Proteomes" id="UP000466442"/>
    </source>
</evidence>
<proteinExistence type="inferred from homology"/>
<keyword evidence="3" id="KW-0999">Mitochondrion inner membrane</keyword>
<keyword evidence="4" id="KW-0496">Mitochondrion</keyword>
<accession>A0A6A4K7Z5</accession>
<dbReference type="Gene3D" id="4.10.91.10">
    <property type="entry name" value="Cytochrome c oxidase, subunit VIIa"/>
    <property type="match status" value="1"/>
</dbReference>
<evidence type="ECO:0000313" key="6">
    <source>
        <dbReference type="EMBL" id="KAF6210270.1"/>
    </source>
</evidence>
<dbReference type="PANTHER" id="PTHR10510:SF11">
    <property type="entry name" value="CYTOCHROME C OXIDASE SUBUNIT 7A, MITOCHONDRIAL"/>
    <property type="match status" value="1"/>
</dbReference>
<dbReference type="SUPFAM" id="SSF81419">
    <property type="entry name" value="Mitochondrial cytochrome c oxidase subunit VIIa"/>
    <property type="match status" value="1"/>
</dbReference>
<dbReference type="OrthoDB" id="6580431at2759"/>
<evidence type="ECO:0000256" key="1">
    <source>
        <dbReference type="ARBA" id="ARBA00004273"/>
    </source>
</evidence>
<comment type="caution">
    <text evidence="6">The sequence shown here is derived from an EMBL/GenBank/DDBJ whole genome shotgun (WGS) entry which is preliminary data.</text>
</comment>
<dbReference type="Proteomes" id="UP000466442">
    <property type="component" value="Linkage Group LG5"/>
</dbReference>